<sequence>MPVGGGRAARCCMKNTNVLSQRPMLGRLPGMDTSSHLRTASRPASEQVWQAFLAALRELPPDAPPAGARPFHVQATVGAGAEPPARTTCPPGARQPMNAAKPRPAGDGHDAFNASFSTSYAGVLAFIAVASEGSFARAADRLGIGRSAVSRSVQKLESQLGVRLFLRTTRSTTLTREGELFLEGCNPGVTCILQALEEMRDLREGPPRGHLRISAGHGFGRRVVAPLLAAFRAEYPQVSVELLLDEQAPDLAGDRIDVAFRDGLLEDSQVIAKQLVPMQLVVCASPAYVQTHGLPVSVDALCTHACIGRRLPGGRMQPWDFRVDGAEVHLQPPAALVFNDADLALQAVIDGLGIAQLPSYQVREALWAGRVVTCLDRHAPLDRGHYLCYLSRRQLPKRVRAFIDFSTQRVRALELDVISHWEARQQANPLKPGKQPTWA</sequence>
<dbReference type="Proteomes" id="UP001172386">
    <property type="component" value="Unassembled WGS sequence"/>
</dbReference>
<gene>
    <name evidence="1" type="ORF">H2198_010154</name>
</gene>
<name>A0ACC2ZSH6_9EURO</name>
<reference evidence="1" key="1">
    <citation type="submission" date="2022-10" db="EMBL/GenBank/DDBJ databases">
        <title>Culturing micro-colonial fungi from biological soil crusts in the Mojave desert and describing Neophaeococcomyces mojavensis, and introducing the new genera and species Taxawa tesnikishii.</title>
        <authorList>
            <person name="Kurbessoian T."/>
            <person name="Stajich J.E."/>
        </authorList>
    </citation>
    <scope>NUCLEOTIDE SEQUENCE</scope>
    <source>
        <strain evidence="1">JES_112</strain>
    </source>
</reference>
<accession>A0ACC2ZSH6</accession>
<comment type="caution">
    <text evidence="1">The sequence shown here is derived from an EMBL/GenBank/DDBJ whole genome shotgun (WGS) entry which is preliminary data.</text>
</comment>
<protein>
    <submittedName>
        <fullName evidence="1">Uncharacterized protein</fullName>
    </submittedName>
</protein>
<keyword evidence="2" id="KW-1185">Reference proteome</keyword>
<evidence type="ECO:0000313" key="2">
    <source>
        <dbReference type="Proteomes" id="UP001172386"/>
    </source>
</evidence>
<evidence type="ECO:0000313" key="1">
    <source>
        <dbReference type="EMBL" id="KAJ9650539.1"/>
    </source>
</evidence>
<organism evidence="1 2">
    <name type="scientific">Neophaeococcomyces mojaviensis</name>
    <dbReference type="NCBI Taxonomy" id="3383035"/>
    <lineage>
        <taxon>Eukaryota</taxon>
        <taxon>Fungi</taxon>
        <taxon>Dikarya</taxon>
        <taxon>Ascomycota</taxon>
        <taxon>Pezizomycotina</taxon>
        <taxon>Eurotiomycetes</taxon>
        <taxon>Chaetothyriomycetidae</taxon>
        <taxon>Chaetothyriales</taxon>
        <taxon>Chaetothyriales incertae sedis</taxon>
        <taxon>Neophaeococcomyces</taxon>
    </lineage>
</organism>
<proteinExistence type="predicted"/>
<dbReference type="EMBL" id="JAPDRQ010000332">
    <property type="protein sequence ID" value="KAJ9650539.1"/>
    <property type="molecule type" value="Genomic_DNA"/>
</dbReference>